<comment type="caution">
    <text evidence="1">The sequence shown here is derived from an EMBL/GenBank/DDBJ whole genome shotgun (WGS) entry which is preliminary data.</text>
</comment>
<evidence type="ECO:0008006" key="3">
    <source>
        <dbReference type="Google" id="ProtNLM"/>
    </source>
</evidence>
<dbReference type="RefSeq" id="WP_054409551.1">
    <property type="nucleotide sequence ID" value="NZ_FOYA01000002.1"/>
</dbReference>
<dbReference type="PROSITE" id="PS51257">
    <property type="entry name" value="PROKAR_LIPOPROTEIN"/>
    <property type="match status" value="1"/>
</dbReference>
<protein>
    <recommendedName>
        <fullName evidence="3">DUF4595 domain-containing protein</fullName>
    </recommendedName>
</protein>
<accession>A0A0M8MFI4</accession>
<dbReference type="Proteomes" id="UP000037755">
    <property type="component" value="Unassembled WGS sequence"/>
</dbReference>
<gene>
    <name evidence="1" type="ORF">AM493_18565</name>
</gene>
<sequence length="264" mass="29179">MKKLFAIAGLVLFAACQEDDAVEPVYNIPEDVYVTQMTETLGGTNITHTYTYDGNRLLTDTDSQGYVREYSYVNGLLVQEDVYLNSELAEYTIFSYTFNKKLAQAIHITSNGDGTWSGLKTTYDRNTDGTISLEQYQGDEIGQYDFIKEGTLTLTNGNVTAVSLTNEDEDEEDEIIPFPVVTTITYNGSKAPFKNVFSYEGLYLAQLQGGPNTIASVTTVITTQGENGPEETGTTITYTYQEGANGYPAQESHSNGVARQYIYN</sequence>
<proteinExistence type="predicted"/>
<evidence type="ECO:0000313" key="2">
    <source>
        <dbReference type="Proteomes" id="UP000037755"/>
    </source>
</evidence>
<keyword evidence="2" id="KW-1185">Reference proteome</keyword>
<evidence type="ECO:0000313" key="1">
    <source>
        <dbReference type="EMBL" id="KOS07834.1"/>
    </source>
</evidence>
<organism evidence="1 2">
    <name type="scientific">Flavobacterium akiainvivens</name>
    <dbReference type="NCBI Taxonomy" id="1202724"/>
    <lineage>
        <taxon>Bacteria</taxon>
        <taxon>Pseudomonadati</taxon>
        <taxon>Bacteroidota</taxon>
        <taxon>Flavobacteriia</taxon>
        <taxon>Flavobacteriales</taxon>
        <taxon>Flavobacteriaceae</taxon>
        <taxon>Flavobacterium</taxon>
    </lineage>
</organism>
<dbReference type="STRING" id="1202724.AM493_18565"/>
<dbReference type="PATRIC" id="fig|1202724.3.peg.3854"/>
<dbReference type="EMBL" id="LIYD01000005">
    <property type="protein sequence ID" value="KOS07834.1"/>
    <property type="molecule type" value="Genomic_DNA"/>
</dbReference>
<dbReference type="AlphaFoldDB" id="A0A0M8MFI4"/>
<name>A0A0M8MFI4_9FLAO</name>
<reference evidence="1 2" key="1">
    <citation type="submission" date="2015-08" db="EMBL/GenBank/DDBJ databases">
        <title>Whole genome sequence of Flavobacterium akiainvivens IK-1T, from decaying Wikstroemia oahuensis, an endemic Hawaiian shrub.</title>
        <authorList>
            <person name="Wan X."/>
            <person name="Hou S."/>
            <person name="Saito J."/>
            <person name="Donachie S."/>
        </authorList>
    </citation>
    <scope>NUCLEOTIDE SEQUENCE [LARGE SCALE GENOMIC DNA]</scope>
    <source>
        <strain evidence="1 2">IK-1</strain>
    </source>
</reference>